<name>A0A6G1EDP5_9ORYZ</name>
<evidence type="ECO:0000313" key="2">
    <source>
        <dbReference type="Proteomes" id="UP000479710"/>
    </source>
</evidence>
<dbReference type="AlphaFoldDB" id="A0A6G1EDP5"/>
<comment type="caution">
    <text evidence="1">The sequence shown here is derived from an EMBL/GenBank/DDBJ whole genome shotgun (WGS) entry which is preliminary data.</text>
</comment>
<accession>A0A6G1EDP5</accession>
<evidence type="ECO:0000313" key="1">
    <source>
        <dbReference type="EMBL" id="KAF0922564.1"/>
    </source>
</evidence>
<sequence>MANRGADMATWWQPCGHTGDNTATSWQPCVHIGDEQHGTLRLLAIYGTTDGRHGRLECEEMNSPS</sequence>
<protein>
    <submittedName>
        <fullName evidence="1">Uncharacterized protein</fullName>
    </submittedName>
</protein>
<keyword evidence="2" id="KW-1185">Reference proteome</keyword>
<dbReference type="EMBL" id="SPHZ02000004">
    <property type="protein sequence ID" value="KAF0922564.1"/>
    <property type="molecule type" value="Genomic_DNA"/>
</dbReference>
<proteinExistence type="predicted"/>
<reference evidence="1 2" key="1">
    <citation type="submission" date="2019-11" db="EMBL/GenBank/DDBJ databases">
        <title>Whole genome sequence of Oryza granulata.</title>
        <authorList>
            <person name="Li W."/>
        </authorList>
    </citation>
    <scope>NUCLEOTIDE SEQUENCE [LARGE SCALE GENOMIC DNA]</scope>
    <source>
        <strain evidence="2">cv. Menghai</strain>
        <tissue evidence="1">Leaf</tissue>
    </source>
</reference>
<organism evidence="1 2">
    <name type="scientific">Oryza meyeriana var. granulata</name>
    <dbReference type="NCBI Taxonomy" id="110450"/>
    <lineage>
        <taxon>Eukaryota</taxon>
        <taxon>Viridiplantae</taxon>
        <taxon>Streptophyta</taxon>
        <taxon>Embryophyta</taxon>
        <taxon>Tracheophyta</taxon>
        <taxon>Spermatophyta</taxon>
        <taxon>Magnoliopsida</taxon>
        <taxon>Liliopsida</taxon>
        <taxon>Poales</taxon>
        <taxon>Poaceae</taxon>
        <taxon>BOP clade</taxon>
        <taxon>Oryzoideae</taxon>
        <taxon>Oryzeae</taxon>
        <taxon>Oryzinae</taxon>
        <taxon>Oryza</taxon>
        <taxon>Oryza meyeriana</taxon>
    </lineage>
</organism>
<dbReference type="Proteomes" id="UP000479710">
    <property type="component" value="Unassembled WGS sequence"/>
</dbReference>
<gene>
    <name evidence="1" type="ORF">E2562_038111</name>
</gene>